<name>C4FCI8_9BIFI</name>
<evidence type="ECO:0008006" key="3">
    <source>
        <dbReference type="Google" id="ProtNLM"/>
    </source>
</evidence>
<organism evidence="1 2">
    <name type="scientific">Bifidobacterium angulatum DSM 20098 = JCM 7096</name>
    <dbReference type="NCBI Taxonomy" id="518635"/>
    <lineage>
        <taxon>Bacteria</taxon>
        <taxon>Bacillati</taxon>
        <taxon>Actinomycetota</taxon>
        <taxon>Actinomycetes</taxon>
        <taxon>Bifidobacteriales</taxon>
        <taxon>Bifidobacteriaceae</taxon>
        <taxon>Bifidobacterium</taxon>
    </lineage>
</organism>
<accession>C4FCI8</accession>
<dbReference type="PATRIC" id="fig|518635.7.peg.13"/>
<dbReference type="HOGENOM" id="CLU_116311_3_0_11"/>
<protein>
    <recommendedName>
        <fullName evidence="3">TadE-like protein</fullName>
    </recommendedName>
</protein>
<dbReference type="STRING" id="1683.Bang102_000970"/>
<proteinExistence type="predicted"/>
<evidence type="ECO:0000313" key="2">
    <source>
        <dbReference type="Proteomes" id="UP000006408"/>
    </source>
</evidence>
<keyword evidence="2" id="KW-1185">Reference proteome</keyword>
<evidence type="ECO:0000313" key="1">
    <source>
        <dbReference type="EMBL" id="EEP21896.1"/>
    </source>
</evidence>
<comment type="caution">
    <text evidence="1">The sequence shown here is derived from an EMBL/GenBank/DDBJ whole genome shotgun (WGS) entry which is preliminary data.</text>
</comment>
<dbReference type="Proteomes" id="UP000006408">
    <property type="component" value="Unassembled WGS sequence"/>
</dbReference>
<dbReference type="AlphaFoldDB" id="C4FCI8"/>
<reference evidence="1" key="1">
    <citation type="submission" date="2009-04" db="EMBL/GenBank/DDBJ databases">
        <authorList>
            <person name="Weinstock G."/>
            <person name="Sodergren E."/>
            <person name="Clifton S."/>
            <person name="Fulton L."/>
            <person name="Fulton B."/>
            <person name="Courtney L."/>
            <person name="Fronick C."/>
            <person name="Harrison M."/>
            <person name="Strong C."/>
            <person name="Farmer C."/>
            <person name="Delahaunty K."/>
            <person name="Markovic C."/>
            <person name="Hall O."/>
            <person name="Minx P."/>
            <person name="Tomlinson C."/>
            <person name="Mitreva M."/>
            <person name="Nelson J."/>
            <person name="Hou S."/>
            <person name="Wollam A."/>
            <person name="Pepin K.H."/>
            <person name="Johnson M."/>
            <person name="Bhonagiri V."/>
            <person name="Nash W.E."/>
            <person name="Warren W."/>
            <person name="Chinwalla A."/>
            <person name="Mardis E.R."/>
            <person name="Wilson R.K."/>
        </authorList>
    </citation>
    <scope>NUCLEOTIDE SEQUENCE [LARGE SCALE GENOMIC DNA]</scope>
    <source>
        <strain evidence="1">DSM 20098</strain>
    </source>
</reference>
<gene>
    <name evidence="1" type="ORF">BIFANG_02013</name>
</gene>
<sequence length="92" mass="8888">MVVALLLLSLTRLVGVSIGCQDAASAAARAAVAAGGGADSSAAARNAVGDGIALNVSTAGQRVNVVARCPVLPDPRGVLPTVVEGRAVGILT</sequence>
<dbReference type="EMBL" id="ABYS02000001">
    <property type="protein sequence ID" value="EEP21896.1"/>
    <property type="molecule type" value="Genomic_DNA"/>
</dbReference>